<accession>A0A517YGJ7</accession>
<dbReference type="AlphaFoldDB" id="A0A517YGJ7"/>
<dbReference type="EMBL" id="CP036274">
    <property type="protein sequence ID" value="QDU29353.1"/>
    <property type="molecule type" value="Genomic_DNA"/>
</dbReference>
<dbReference type="RefSeq" id="WP_202921160.1">
    <property type="nucleotide sequence ID" value="NZ_CP036274.1"/>
</dbReference>
<reference evidence="1 2" key="1">
    <citation type="submission" date="2019-02" db="EMBL/GenBank/DDBJ databases">
        <title>Deep-cultivation of Planctomycetes and their phenomic and genomic characterization uncovers novel biology.</title>
        <authorList>
            <person name="Wiegand S."/>
            <person name="Jogler M."/>
            <person name="Boedeker C."/>
            <person name="Pinto D."/>
            <person name="Vollmers J."/>
            <person name="Rivas-Marin E."/>
            <person name="Kohn T."/>
            <person name="Peeters S.H."/>
            <person name="Heuer A."/>
            <person name="Rast P."/>
            <person name="Oberbeckmann S."/>
            <person name="Bunk B."/>
            <person name="Jeske O."/>
            <person name="Meyerdierks A."/>
            <person name="Storesund J.E."/>
            <person name="Kallscheuer N."/>
            <person name="Luecker S."/>
            <person name="Lage O.M."/>
            <person name="Pohl T."/>
            <person name="Merkel B.J."/>
            <person name="Hornburger P."/>
            <person name="Mueller R.-W."/>
            <person name="Bruemmer F."/>
            <person name="Labrenz M."/>
            <person name="Spormann A.M."/>
            <person name="Op den Camp H."/>
            <person name="Overmann J."/>
            <person name="Amann R."/>
            <person name="Jetten M.S.M."/>
            <person name="Mascher T."/>
            <person name="Medema M.H."/>
            <person name="Devos D.P."/>
            <person name="Kaster A.-K."/>
            <person name="Ovreas L."/>
            <person name="Rohde M."/>
            <person name="Galperin M.Y."/>
            <person name="Jogler C."/>
        </authorList>
    </citation>
    <scope>NUCLEOTIDE SEQUENCE [LARGE SCALE GENOMIC DNA]</scope>
    <source>
        <strain evidence="1 2">ETA_A8</strain>
    </source>
</reference>
<dbReference type="Proteomes" id="UP000315017">
    <property type="component" value="Chromosome"/>
</dbReference>
<dbReference type="InterPro" id="IPR021327">
    <property type="entry name" value="DUF2934"/>
</dbReference>
<proteinExistence type="predicted"/>
<sequence length="44" mass="5112">MSESFDATERIRQAAYQRWLDGGRRDGTAAEDWLSRKINSLKKP</sequence>
<gene>
    <name evidence="1" type="ORF">ETAA8_44620</name>
</gene>
<evidence type="ECO:0000313" key="1">
    <source>
        <dbReference type="EMBL" id="QDU29353.1"/>
    </source>
</evidence>
<evidence type="ECO:0000313" key="2">
    <source>
        <dbReference type="Proteomes" id="UP000315017"/>
    </source>
</evidence>
<evidence type="ECO:0008006" key="3">
    <source>
        <dbReference type="Google" id="ProtNLM"/>
    </source>
</evidence>
<name>A0A517YGJ7_9BACT</name>
<dbReference type="Pfam" id="PF11154">
    <property type="entry name" value="DUF2934"/>
    <property type="match status" value="1"/>
</dbReference>
<protein>
    <recommendedName>
        <fullName evidence="3">DUF2934 domain-containing protein</fullName>
    </recommendedName>
</protein>
<dbReference type="KEGG" id="aagg:ETAA8_44620"/>
<organism evidence="1 2">
    <name type="scientific">Anatilimnocola aggregata</name>
    <dbReference type="NCBI Taxonomy" id="2528021"/>
    <lineage>
        <taxon>Bacteria</taxon>
        <taxon>Pseudomonadati</taxon>
        <taxon>Planctomycetota</taxon>
        <taxon>Planctomycetia</taxon>
        <taxon>Pirellulales</taxon>
        <taxon>Pirellulaceae</taxon>
        <taxon>Anatilimnocola</taxon>
    </lineage>
</organism>
<keyword evidence="2" id="KW-1185">Reference proteome</keyword>